<dbReference type="GO" id="GO:0032040">
    <property type="term" value="C:small-subunit processome"/>
    <property type="evidence" value="ECO:0007669"/>
    <property type="project" value="TreeGrafter"/>
</dbReference>
<dbReference type="GO" id="GO:0006364">
    <property type="term" value="P:rRNA processing"/>
    <property type="evidence" value="ECO:0007669"/>
    <property type="project" value="InterPro"/>
</dbReference>
<dbReference type="InterPro" id="IPR045209">
    <property type="entry name" value="Rrp5"/>
</dbReference>
<dbReference type="SUPFAM" id="SSF48452">
    <property type="entry name" value="TPR-like"/>
    <property type="match status" value="1"/>
</dbReference>
<dbReference type="AlphaFoldDB" id="A0A835QK06"/>
<organism evidence="1 2">
    <name type="scientific">Vanilla planifolia</name>
    <name type="common">Vanilla</name>
    <dbReference type="NCBI Taxonomy" id="51239"/>
    <lineage>
        <taxon>Eukaryota</taxon>
        <taxon>Viridiplantae</taxon>
        <taxon>Streptophyta</taxon>
        <taxon>Embryophyta</taxon>
        <taxon>Tracheophyta</taxon>
        <taxon>Spermatophyta</taxon>
        <taxon>Magnoliopsida</taxon>
        <taxon>Liliopsida</taxon>
        <taxon>Asparagales</taxon>
        <taxon>Orchidaceae</taxon>
        <taxon>Vanilloideae</taxon>
        <taxon>Vanilleae</taxon>
        <taxon>Vanilla</taxon>
    </lineage>
</organism>
<dbReference type="InterPro" id="IPR011990">
    <property type="entry name" value="TPR-like_helical_dom_sf"/>
</dbReference>
<dbReference type="GO" id="GO:0003723">
    <property type="term" value="F:RNA binding"/>
    <property type="evidence" value="ECO:0007669"/>
    <property type="project" value="TreeGrafter"/>
</dbReference>
<protein>
    <submittedName>
        <fullName evidence="1">Uncharacterized protein</fullName>
    </submittedName>
</protein>
<evidence type="ECO:0000313" key="2">
    <source>
        <dbReference type="Proteomes" id="UP000636800"/>
    </source>
</evidence>
<dbReference type="EMBL" id="JADCNL010000007">
    <property type="protein sequence ID" value="KAG0474019.1"/>
    <property type="molecule type" value="Genomic_DNA"/>
</dbReference>
<accession>A0A835QK06</accession>
<dbReference type="PANTHER" id="PTHR23270">
    <property type="entry name" value="PROGRAMMED CELL DEATH PROTEIN 11 PRE-RRNA PROCESSING PROTEIN RRP5"/>
    <property type="match status" value="1"/>
</dbReference>
<keyword evidence="2" id="KW-1185">Reference proteome</keyword>
<gene>
    <name evidence="1" type="ORF">HPP92_015876</name>
</gene>
<dbReference type="Gene3D" id="1.25.40.10">
    <property type="entry name" value="Tetratricopeptide repeat domain"/>
    <property type="match status" value="1"/>
</dbReference>
<reference evidence="1 2" key="1">
    <citation type="journal article" date="2020" name="Nat. Food">
        <title>A phased Vanilla planifolia genome enables genetic improvement of flavour and production.</title>
        <authorList>
            <person name="Hasing T."/>
            <person name="Tang H."/>
            <person name="Brym M."/>
            <person name="Khazi F."/>
            <person name="Huang T."/>
            <person name="Chambers A.H."/>
        </authorList>
    </citation>
    <scope>NUCLEOTIDE SEQUENCE [LARGE SCALE GENOMIC DNA]</scope>
    <source>
        <tissue evidence="1">Leaf</tissue>
    </source>
</reference>
<proteinExistence type="predicted"/>
<sequence>MEFMLAQAAVEKARSVAERFGCVVFNTFLKQAKDDIQPVINHALLSLPTKKHIKFISHAAILQFKCGVPEVEGPCLRAYCVNTQREQMWSIYLDQEIRLGDHEVIRALFERATCLSLPPKKMKNPKVIKEARA</sequence>
<dbReference type="Proteomes" id="UP000636800">
    <property type="component" value="Chromosome 7"/>
</dbReference>
<comment type="caution">
    <text evidence="1">The sequence shown here is derived from an EMBL/GenBank/DDBJ whole genome shotgun (WGS) entry which is preliminary data.</text>
</comment>
<dbReference type="OrthoDB" id="686641at2759"/>
<dbReference type="PANTHER" id="PTHR23270:SF10">
    <property type="entry name" value="PROTEIN RRP5 HOMOLOG"/>
    <property type="match status" value="1"/>
</dbReference>
<evidence type="ECO:0000313" key="1">
    <source>
        <dbReference type="EMBL" id="KAG0474019.1"/>
    </source>
</evidence>
<name>A0A835QK06_VANPL</name>